<sequence>VLDRFMLPQSPSLRRTMHQTLIVAVLVTVASAAPLRFKRQYESEIVAISPKGKWTSIYHQPLDSIRDKGLPLLEHHGALRDVQTYPQTGPSPYPFYLNQGYLNTLLSSSTNPLPPSYGQPRLLIVVPPGFNFPASLGAAPAAALPVAAAGTVAPFA</sequence>
<evidence type="ECO:0000313" key="1">
    <source>
        <dbReference type="EMBL" id="GMS83862.1"/>
    </source>
</evidence>
<name>A0AAV5SKJ5_9BILA</name>
<evidence type="ECO:0000313" key="2">
    <source>
        <dbReference type="Proteomes" id="UP001432027"/>
    </source>
</evidence>
<feature type="non-terminal residue" evidence="1">
    <location>
        <position position="1"/>
    </location>
</feature>
<accession>A0AAV5SKJ5</accession>
<comment type="caution">
    <text evidence="1">The sequence shown here is derived from an EMBL/GenBank/DDBJ whole genome shotgun (WGS) entry which is preliminary data.</text>
</comment>
<keyword evidence="2" id="KW-1185">Reference proteome</keyword>
<reference evidence="1" key="1">
    <citation type="submission" date="2023-10" db="EMBL/GenBank/DDBJ databases">
        <title>Genome assembly of Pristionchus species.</title>
        <authorList>
            <person name="Yoshida K."/>
            <person name="Sommer R.J."/>
        </authorList>
    </citation>
    <scope>NUCLEOTIDE SEQUENCE</scope>
    <source>
        <strain evidence="1">RS0144</strain>
    </source>
</reference>
<protein>
    <submittedName>
        <fullName evidence="1">Uncharacterized protein</fullName>
    </submittedName>
</protein>
<dbReference type="AlphaFoldDB" id="A0AAV5SKJ5"/>
<gene>
    <name evidence="1" type="ORF">PENTCL1PPCAC_6037</name>
</gene>
<proteinExistence type="predicted"/>
<organism evidence="1 2">
    <name type="scientific">Pristionchus entomophagus</name>
    <dbReference type="NCBI Taxonomy" id="358040"/>
    <lineage>
        <taxon>Eukaryota</taxon>
        <taxon>Metazoa</taxon>
        <taxon>Ecdysozoa</taxon>
        <taxon>Nematoda</taxon>
        <taxon>Chromadorea</taxon>
        <taxon>Rhabditida</taxon>
        <taxon>Rhabditina</taxon>
        <taxon>Diplogasteromorpha</taxon>
        <taxon>Diplogasteroidea</taxon>
        <taxon>Neodiplogasteridae</taxon>
        <taxon>Pristionchus</taxon>
    </lineage>
</organism>
<dbReference type="EMBL" id="BTSX01000002">
    <property type="protein sequence ID" value="GMS83862.1"/>
    <property type="molecule type" value="Genomic_DNA"/>
</dbReference>
<dbReference type="Proteomes" id="UP001432027">
    <property type="component" value="Unassembled WGS sequence"/>
</dbReference>